<keyword evidence="1" id="KW-1133">Transmembrane helix</keyword>
<feature type="transmembrane region" description="Helical" evidence="1">
    <location>
        <begin position="113"/>
        <end position="134"/>
    </location>
</feature>
<dbReference type="EMBL" id="VNIQ01000006">
    <property type="protein sequence ID" value="TYQ02345.1"/>
    <property type="molecule type" value="Genomic_DNA"/>
</dbReference>
<accession>A0A652YLK9</accession>
<organism evidence="2">
    <name type="scientific">Nocardia globerula</name>
    <dbReference type="NCBI Taxonomy" id="1818"/>
    <lineage>
        <taxon>Bacteria</taxon>
        <taxon>Bacillati</taxon>
        <taxon>Actinomycetota</taxon>
        <taxon>Actinomycetes</taxon>
        <taxon>Mycobacteriales</taxon>
        <taxon>Nocardiaceae</taxon>
        <taxon>Nocardia</taxon>
    </lineage>
</organism>
<evidence type="ECO:0000256" key="1">
    <source>
        <dbReference type="SAM" id="Phobius"/>
    </source>
</evidence>
<evidence type="ECO:0000313" key="2">
    <source>
        <dbReference type="EMBL" id="TYQ02345.1"/>
    </source>
</evidence>
<dbReference type="AlphaFoldDB" id="A0A652YLK9"/>
<keyword evidence="1" id="KW-0812">Transmembrane</keyword>
<protein>
    <recommendedName>
        <fullName evidence="3">DUF3054 family protein</fullName>
    </recommendedName>
</protein>
<sequence length="144" mass="15641">MRLSGSANYRKGAQSYGDQVKKYAPFLLIDAVLVIIFCAIGRRTHEEANALAGLAKTSWPFLTGLVIGWSATFALYRDKFNAVLLLPTGIVVWLSTVVIGMVLRVLSGQGTQFSFIVVATLVLGAFLLGWRALVPVIAKIRARS</sequence>
<keyword evidence="1" id="KW-0472">Membrane</keyword>
<dbReference type="InterPro" id="IPR021414">
    <property type="entry name" value="DUF3054"/>
</dbReference>
<name>A0A652YLK9_NOCGL</name>
<reference evidence="2" key="1">
    <citation type="submission" date="2019-07" db="EMBL/GenBank/DDBJ databases">
        <title>Genomic Encyclopedia of Type Strains, Phase IV (KMG-IV): sequencing the most valuable type-strain genomes for metagenomic binning, comparative biology and taxonomic classification.</title>
        <authorList>
            <person name="Goeker M."/>
        </authorList>
    </citation>
    <scope>NUCLEOTIDE SEQUENCE</scope>
    <source>
        <strain evidence="2">DSM 44596</strain>
    </source>
</reference>
<feature type="transmembrane region" description="Helical" evidence="1">
    <location>
        <begin position="23"/>
        <end position="42"/>
    </location>
</feature>
<evidence type="ECO:0008006" key="3">
    <source>
        <dbReference type="Google" id="ProtNLM"/>
    </source>
</evidence>
<feature type="transmembrane region" description="Helical" evidence="1">
    <location>
        <begin position="57"/>
        <end position="76"/>
    </location>
</feature>
<feature type="transmembrane region" description="Helical" evidence="1">
    <location>
        <begin position="83"/>
        <end position="107"/>
    </location>
</feature>
<proteinExistence type="predicted"/>
<gene>
    <name evidence="2" type="ORF">FNL38_106164</name>
</gene>
<dbReference type="Pfam" id="PF11255">
    <property type="entry name" value="DUF3054"/>
    <property type="match status" value="1"/>
</dbReference>
<comment type="caution">
    <text evidence="2">The sequence shown here is derived from an EMBL/GenBank/DDBJ whole genome shotgun (WGS) entry which is preliminary data.</text>
</comment>